<sequence>MRRPAAWTLQGNAVHAALEAYEKSWRQLSEVELIEIFEDEWSRLLGEAIAAHPDLDTWLQPGRKKVENDLDDRHAESIEQIRRYLSYVQTDPLKPWVLPDTGEPASEVEFFADFDGIPVYGFIDLILMDPRTGALHIRDIKTGSKRPAGAIQLGIYRHAVRLTLGIDPLWGDYWMGKDGAPLPPVDLTRYNYAWVARELRQMDESERAGRYLANPGDHCRVCDVAHHCLVMS</sequence>
<keyword evidence="2" id="KW-0547">Nucleotide-binding</keyword>
<dbReference type="Gene3D" id="3.90.320.10">
    <property type="match status" value="1"/>
</dbReference>
<dbReference type="AlphaFoldDB" id="A0A1G8A9N7"/>
<dbReference type="EMBL" id="FNCN01000012">
    <property type="protein sequence ID" value="SDH17682.1"/>
    <property type="molecule type" value="Genomic_DNA"/>
</dbReference>
<keyword evidence="2" id="KW-0067">ATP-binding</keyword>
<dbReference type="InterPro" id="IPR011604">
    <property type="entry name" value="PDDEXK-like_dom_sf"/>
</dbReference>
<keyword evidence="1" id="KW-0227">DNA damage</keyword>
<gene>
    <name evidence="5" type="ORF">SAMN05421505_11271</name>
</gene>
<keyword evidence="2" id="KW-0347">Helicase</keyword>
<reference evidence="5 6" key="1">
    <citation type="submission" date="2016-10" db="EMBL/GenBank/DDBJ databases">
        <authorList>
            <person name="de Groot N.N."/>
        </authorList>
    </citation>
    <scope>NUCLEOTIDE SEQUENCE [LARGE SCALE GENOMIC DNA]</scope>
    <source>
        <strain evidence="5 6">CPCC 201354</strain>
    </source>
</reference>
<name>A0A1G8A9N7_9ACTN</name>
<dbReference type="Proteomes" id="UP000198923">
    <property type="component" value="Unassembled WGS sequence"/>
</dbReference>
<feature type="domain" description="PD-(D/E)XK endonuclease-like" evidence="4">
    <location>
        <begin position="10"/>
        <end position="228"/>
    </location>
</feature>
<dbReference type="Pfam" id="PF12705">
    <property type="entry name" value="PDDEXK_1"/>
    <property type="match status" value="1"/>
</dbReference>
<dbReference type="GO" id="GO:0006281">
    <property type="term" value="P:DNA repair"/>
    <property type="evidence" value="ECO:0007669"/>
    <property type="project" value="UniProtKB-KW"/>
</dbReference>
<evidence type="ECO:0000256" key="1">
    <source>
        <dbReference type="ARBA" id="ARBA00022763"/>
    </source>
</evidence>
<dbReference type="InterPro" id="IPR038726">
    <property type="entry name" value="PDDEXK_AddAB-type"/>
</dbReference>
<keyword evidence="3" id="KW-0234">DNA repair</keyword>
<evidence type="ECO:0000259" key="4">
    <source>
        <dbReference type="Pfam" id="PF12705"/>
    </source>
</evidence>
<dbReference type="STRING" id="504805.SAMN05421505_11271"/>
<organism evidence="5 6">
    <name type="scientific">Sinosporangium album</name>
    <dbReference type="NCBI Taxonomy" id="504805"/>
    <lineage>
        <taxon>Bacteria</taxon>
        <taxon>Bacillati</taxon>
        <taxon>Actinomycetota</taxon>
        <taxon>Actinomycetes</taxon>
        <taxon>Streptosporangiales</taxon>
        <taxon>Streptosporangiaceae</taxon>
        <taxon>Sinosporangium</taxon>
    </lineage>
</organism>
<proteinExistence type="predicted"/>
<keyword evidence="6" id="KW-1185">Reference proteome</keyword>
<keyword evidence="2" id="KW-0378">Hydrolase</keyword>
<protein>
    <submittedName>
        <fullName evidence="5">PD-(D/E)XK nuclease superfamily protein</fullName>
    </submittedName>
</protein>
<evidence type="ECO:0000256" key="2">
    <source>
        <dbReference type="ARBA" id="ARBA00022806"/>
    </source>
</evidence>
<evidence type="ECO:0000313" key="6">
    <source>
        <dbReference type="Proteomes" id="UP000198923"/>
    </source>
</evidence>
<accession>A0A1G8A9N7</accession>
<evidence type="ECO:0000313" key="5">
    <source>
        <dbReference type="EMBL" id="SDH17682.1"/>
    </source>
</evidence>
<dbReference type="GO" id="GO:0004386">
    <property type="term" value="F:helicase activity"/>
    <property type="evidence" value="ECO:0007669"/>
    <property type="project" value="UniProtKB-KW"/>
</dbReference>
<evidence type="ECO:0000256" key="3">
    <source>
        <dbReference type="ARBA" id="ARBA00023204"/>
    </source>
</evidence>